<evidence type="ECO:0000256" key="1">
    <source>
        <dbReference type="SAM" id="MobiDB-lite"/>
    </source>
</evidence>
<dbReference type="InterPro" id="IPR010421">
    <property type="entry name" value="TrcR"/>
</dbReference>
<sequence length="203" mass="22426">MTLPLMPKATAVWLIEKTGLTFDQIATFCGMHPLEIQAIADGEVGGGINGYDPVKNNQLTEAEIKRCEANPAARLKLTATPNPVARRAKGARYTPVAKRHDRPDAIAFVLRQFPQLNDTQIVRLLGTTKDTIAKIRNREHWNSPNIKPRDPVILGLCTQTDLNAAVQAANDRLVREGKPLENDHEAIDPESLFPSRDETGNSF</sequence>
<dbReference type="AlphaFoldDB" id="A0A7U7G663"/>
<gene>
    <name evidence="3" type="ORF">ASQ42_03510</name>
    <name evidence="2" type="ORF">SACS_1144</name>
</gene>
<dbReference type="EMBL" id="LMYI01000005">
    <property type="protein sequence ID" value="POS63783.1"/>
    <property type="molecule type" value="Genomic_DNA"/>
</dbReference>
<evidence type="ECO:0000313" key="4">
    <source>
        <dbReference type="Proteomes" id="UP000027590"/>
    </source>
</evidence>
<name>A0A7U7G663_9PROT</name>
<dbReference type="EMBL" id="CBLY010000006">
    <property type="protein sequence ID" value="CDG33882.1"/>
    <property type="molecule type" value="Genomic_DNA"/>
</dbReference>
<dbReference type="Proteomes" id="UP000027590">
    <property type="component" value="Unassembled WGS sequence"/>
</dbReference>
<dbReference type="RefSeq" id="WP_052349063.1">
    <property type="nucleotide sequence ID" value="NZ_CBLY010000006.1"/>
</dbReference>
<accession>A0A7U7G663</accession>
<reference evidence="2 4" key="1">
    <citation type="journal article" date="2014" name="Genome Biol. Evol.">
        <title>Acetic acid bacteria genomes reveal functional traits for adaptation to life in insect guts.</title>
        <authorList>
            <person name="Chouaia B."/>
            <person name="Gaiarsa S."/>
            <person name="Crotti E."/>
            <person name="Comandatore F."/>
            <person name="Degli Esposti M."/>
            <person name="Ricci I."/>
            <person name="Alma A."/>
            <person name="Favia G."/>
            <person name="Bandi C."/>
            <person name="Daffonchio D."/>
        </authorList>
    </citation>
    <scope>NUCLEOTIDE SEQUENCE [LARGE SCALE GENOMIC DNA]</scope>
    <source>
        <strain evidence="2">AM168</strain>
        <strain evidence="4">AM169</strain>
    </source>
</reference>
<dbReference type="Proteomes" id="UP000237218">
    <property type="component" value="Unassembled WGS sequence"/>
</dbReference>
<evidence type="ECO:0000313" key="2">
    <source>
        <dbReference type="EMBL" id="CDG33882.1"/>
    </source>
</evidence>
<dbReference type="OrthoDB" id="9789843at2"/>
<comment type="caution">
    <text evidence="2">The sequence shown here is derived from an EMBL/GenBank/DDBJ whole genome shotgun (WGS) entry which is preliminary data.</text>
</comment>
<dbReference type="Pfam" id="PF06242">
    <property type="entry name" value="TrcR"/>
    <property type="match status" value="1"/>
</dbReference>
<protein>
    <submittedName>
        <fullName evidence="3">DUF1013 domain-containing protein</fullName>
    </submittedName>
</protein>
<proteinExistence type="predicted"/>
<evidence type="ECO:0000313" key="5">
    <source>
        <dbReference type="Proteomes" id="UP000237218"/>
    </source>
</evidence>
<keyword evidence="5" id="KW-1185">Reference proteome</keyword>
<organism evidence="2 4">
    <name type="scientific">Parasaccharibacter apium</name>
    <dbReference type="NCBI Taxonomy" id="1510841"/>
    <lineage>
        <taxon>Bacteria</taxon>
        <taxon>Pseudomonadati</taxon>
        <taxon>Pseudomonadota</taxon>
        <taxon>Alphaproteobacteria</taxon>
        <taxon>Acetobacterales</taxon>
        <taxon>Acetobacteraceae</taxon>
        <taxon>Parasaccharibacter</taxon>
    </lineage>
</organism>
<feature type="region of interest" description="Disordered" evidence="1">
    <location>
        <begin position="179"/>
        <end position="203"/>
    </location>
</feature>
<evidence type="ECO:0000313" key="3">
    <source>
        <dbReference type="EMBL" id="POS63783.1"/>
    </source>
</evidence>
<reference evidence="2 4" key="2">
    <citation type="journal article" date="2014" name="PLoS ONE">
        <title>Evolution of mitochondria reconstructed from the energy metabolism of living bacteria.</title>
        <authorList>
            <person name="Degli Esposti M."/>
            <person name="Chouaia B."/>
            <person name="Comandatore F."/>
            <person name="Crotti E."/>
            <person name="Sassera D."/>
            <person name="Lievens P.M."/>
            <person name="Daffonchio D."/>
            <person name="Bandi C."/>
        </authorList>
    </citation>
    <scope>NUCLEOTIDE SEQUENCE [LARGE SCALE GENOMIC DNA]</scope>
    <source>
        <strain evidence="2">AM168</strain>
        <strain evidence="4">AM169</strain>
    </source>
</reference>
<reference evidence="3 5" key="3">
    <citation type="submission" date="2018-02" db="EMBL/GenBank/DDBJ databases">
        <title>Draft genome sequences of four Parasaccharibacter apium strains isolated from honey bees.</title>
        <authorList>
            <person name="Corby-Harris V.L."/>
            <person name="Anderson K.E."/>
        </authorList>
    </citation>
    <scope>NUCLEOTIDE SEQUENCE [LARGE SCALE GENOMIC DNA]</scope>
    <source>
        <strain evidence="3 5">B8</strain>
    </source>
</reference>